<protein>
    <recommendedName>
        <fullName evidence="7">Sulfatase N-terminal domain-containing protein</fullName>
    </recommendedName>
</protein>
<evidence type="ECO:0000256" key="1">
    <source>
        <dbReference type="ARBA" id="ARBA00004651"/>
    </source>
</evidence>
<evidence type="ECO:0000256" key="5">
    <source>
        <dbReference type="ARBA" id="ARBA00023136"/>
    </source>
</evidence>
<sequence length="720" mass="81240">MVLRIVYFVGLIALLLVVSAETNVLYNKGILLDKPDFYLIIMASLCLLLLLLTWPVVSRNRLSQIISMTLKVVVILSVFLLIFIELAIVDFAGMAFGQEVMYHTSLDAVILGLKEYKYILLTVLVVVGLLTWFMMSATRLTGHRLQWITFAFSLLGFVLWGHFTVVGRLYKAGMDYYSQSQVKSMSAEELQKFDFLGIQPITTDKNNIKIRSSNHKNLIVVYLESFSRVFTESSRYPNLTPNLNQFKQRYQELYPYISSASFTMDGLITSMCGFIPDMRMGNNTIASQQGTYSALPCYPDVLHKAGFTQEFFGGAKKQFAGKAAFLLGHGFDRVIGWEDFVDLPEYQNGRNHNWWGLNDDDLFERAFIRVSELHKQDRPFHTQILSIGTHLKGFVSPSCEPYSETSHRYINAIHCTDQLLGQFVNRLDEAGILENTVVYITGDHGVFRSDLSLELFGKQVEDRNLYGVIIDKSPRSSVHVESLYDLAPSVLKLVGVEHNVQFVLGRNYPIKDRMVLARSHFYKNGQLIVQDDNCDTPSSISTQAVNGCTLKSALNAIKGHTQLFSTTDGIALTAESKLIIGFEKSLTGIESIKLDGLDLKRLFKRDGFAVQDKYYGLPGLFYVGINEDIRTAENFVVIRADKNPNQLLWNLKDEFEQGFVLFGAKNSENMGILEHLKKEHELSCMFDLVCVSQLTGAGFNNGYEQPTVEINMKSLLTGGK</sequence>
<keyword evidence="4 6" id="KW-1133">Transmembrane helix</keyword>
<name>A0A917CZJ3_9GAMM</name>
<reference evidence="8" key="2">
    <citation type="submission" date="2020-09" db="EMBL/GenBank/DDBJ databases">
        <authorList>
            <person name="Sun Q."/>
            <person name="Zhou Y."/>
        </authorList>
    </citation>
    <scope>NUCLEOTIDE SEQUENCE</scope>
    <source>
        <strain evidence="8">CGMCC 1.12181</strain>
    </source>
</reference>
<dbReference type="EMBL" id="BMEO01000013">
    <property type="protein sequence ID" value="GGG01045.1"/>
    <property type="molecule type" value="Genomic_DNA"/>
</dbReference>
<evidence type="ECO:0000313" key="9">
    <source>
        <dbReference type="Proteomes" id="UP000605253"/>
    </source>
</evidence>
<keyword evidence="9" id="KW-1185">Reference proteome</keyword>
<proteinExistence type="predicted"/>
<dbReference type="InterPro" id="IPR017850">
    <property type="entry name" value="Alkaline_phosphatase_core_sf"/>
</dbReference>
<evidence type="ECO:0000256" key="2">
    <source>
        <dbReference type="ARBA" id="ARBA00022475"/>
    </source>
</evidence>
<dbReference type="SUPFAM" id="SSF53649">
    <property type="entry name" value="Alkaline phosphatase-like"/>
    <property type="match status" value="1"/>
</dbReference>
<dbReference type="InterPro" id="IPR000917">
    <property type="entry name" value="Sulfatase_N"/>
</dbReference>
<dbReference type="PANTHER" id="PTHR47371:SF3">
    <property type="entry name" value="PHOSPHOGLYCEROL TRANSFERASE I"/>
    <property type="match status" value="1"/>
</dbReference>
<organism evidence="8 9">
    <name type="scientific">Marinicella pacifica</name>
    <dbReference type="NCBI Taxonomy" id="1171543"/>
    <lineage>
        <taxon>Bacteria</taxon>
        <taxon>Pseudomonadati</taxon>
        <taxon>Pseudomonadota</taxon>
        <taxon>Gammaproteobacteria</taxon>
        <taxon>Lysobacterales</taxon>
        <taxon>Marinicellaceae</taxon>
        <taxon>Marinicella</taxon>
    </lineage>
</organism>
<feature type="transmembrane region" description="Helical" evidence="6">
    <location>
        <begin position="116"/>
        <end position="135"/>
    </location>
</feature>
<dbReference type="Proteomes" id="UP000605253">
    <property type="component" value="Unassembled WGS sequence"/>
</dbReference>
<dbReference type="RefSeq" id="WP_188365894.1">
    <property type="nucleotide sequence ID" value="NZ_BMEO01000013.1"/>
</dbReference>
<evidence type="ECO:0000259" key="7">
    <source>
        <dbReference type="Pfam" id="PF00884"/>
    </source>
</evidence>
<feature type="transmembrane region" description="Helical" evidence="6">
    <location>
        <begin position="36"/>
        <end position="57"/>
    </location>
</feature>
<dbReference type="CDD" id="cd16015">
    <property type="entry name" value="LTA_synthase"/>
    <property type="match status" value="1"/>
</dbReference>
<keyword evidence="5 6" id="KW-0472">Membrane</keyword>
<feature type="transmembrane region" description="Helical" evidence="6">
    <location>
        <begin position="69"/>
        <end position="96"/>
    </location>
</feature>
<dbReference type="PANTHER" id="PTHR47371">
    <property type="entry name" value="LIPOTEICHOIC ACID SYNTHASE"/>
    <property type="match status" value="1"/>
</dbReference>
<evidence type="ECO:0000256" key="3">
    <source>
        <dbReference type="ARBA" id="ARBA00022692"/>
    </source>
</evidence>
<keyword evidence="2" id="KW-1003">Cell membrane</keyword>
<dbReference type="Gene3D" id="3.40.720.10">
    <property type="entry name" value="Alkaline Phosphatase, subunit A"/>
    <property type="match status" value="1"/>
</dbReference>
<feature type="transmembrane region" description="Helical" evidence="6">
    <location>
        <begin position="147"/>
        <end position="170"/>
    </location>
</feature>
<gene>
    <name evidence="8" type="ORF">GCM10011365_22920</name>
</gene>
<comment type="caution">
    <text evidence="8">The sequence shown here is derived from an EMBL/GenBank/DDBJ whole genome shotgun (WGS) entry which is preliminary data.</text>
</comment>
<dbReference type="AlphaFoldDB" id="A0A917CZJ3"/>
<accession>A0A917CZJ3</accession>
<comment type="subcellular location">
    <subcellularLocation>
        <location evidence="1">Cell membrane</location>
        <topology evidence="1">Multi-pass membrane protein</topology>
    </subcellularLocation>
</comment>
<keyword evidence="3 6" id="KW-0812">Transmembrane</keyword>
<dbReference type="Pfam" id="PF00884">
    <property type="entry name" value="Sulfatase"/>
    <property type="match status" value="1"/>
</dbReference>
<evidence type="ECO:0000256" key="4">
    <source>
        <dbReference type="ARBA" id="ARBA00022989"/>
    </source>
</evidence>
<evidence type="ECO:0000256" key="6">
    <source>
        <dbReference type="SAM" id="Phobius"/>
    </source>
</evidence>
<evidence type="ECO:0000313" key="8">
    <source>
        <dbReference type="EMBL" id="GGG01045.1"/>
    </source>
</evidence>
<dbReference type="InterPro" id="IPR050448">
    <property type="entry name" value="OpgB/LTA_synthase_biosynth"/>
</dbReference>
<dbReference type="GO" id="GO:0005886">
    <property type="term" value="C:plasma membrane"/>
    <property type="evidence" value="ECO:0007669"/>
    <property type="project" value="UniProtKB-SubCell"/>
</dbReference>
<feature type="domain" description="Sulfatase N-terminal" evidence="7">
    <location>
        <begin position="216"/>
        <end position="445"/>
    </location>
</feature>
<reference evidence="8" key="1">
    <citation type="journal article" date="2014" name="Int. J. Syst. Evol. Microbiol.">
        <title>Complete genome sequence of Corynebacterium casei LMG S-19264T (=DSM 44701T), isolated from a smear-ripened cheese.</title>
        <authorList>
            <consortium name="US DOE Joint Genome Institute (JGI-PGF)"/>
            <person name="Walter F."/>
            <person name="Albersmeier A."/>
            <person name="Kalinowski J."/>
            <person name="Ruckert C."/>
        </authorList>
    </citation>
    <scope>NUCLEOTIDE SEQUENCE</scope>
    <source>
        <strain evidence="8">CGMCC 1.12181</strain>
    </source>
</reference>